<evidence type="ECO:0000259" key="7">
    <source>
        <dbReference type="Pfam" id="PF21317"/>
    </source>
</evidence>
<feature type="region of interest" description="Disordered" evidence="5">
    <location>
        <begin position="337"/>
        <end position="359"/>
    </location>
</feature>
<evidence type="ECO:0000313" key="10">
    <source>
        <dbReference type="Proteomes" id="UP001214441"/>
    </source>
</evidence>
<evidence type="ECO:0000256" key="4">
    <source>
        <dbReference type="RuleBase" id="RU003679"/>
    </source>
</evidence>
<proteinExistence type="inferred from homology"/>
<evidence type="ECO:0000256" key="2">
    <source>
        <dbReference type="ARBA" id="ARBA00022801"/>
    </source>
</evidence>
<evidence type="ECO:0000256" key="5">
    <source>
        <dbReference type="SAM" id="MobiDB-lite"/>
    </source>
</evidence>
<feature type="domain" description="Beta-galactosidase galactose-binding" evidence="8">
    <location>
        <begin position="525"/>
        <end position="583"/>
    </location>
</feature>
<comment type="similarity">
    <text evidence="1 4">Belongs to the glycosyl hydrolase 35 family.</text>
</comment>
<keyword evidence="3" id="KW-0326">Glycosidase</keyword>
<evidence type="ECO:0000256" key="1">
    <source>
        <dbReference type="ARBA" id="ARBA00009809"/>
    </source>
</evidence>
<keyword evidence="2" id="KW-0378">Hydrolase</keyword>
<dbReference type="Pfam" id="PF21317">
    <property type="entry name" value="BetaGal_ABD_1"/>
    <property type="match status" value="1"/>
</dbReference>
<evidence type="ECO:0000259" key="8">
    <source>
        <dbReference type="Pfam" id="PF21467"/>
    </source>
</evidence>
<protein>
    <submittedName>
        <fullName evidence="9">Beta-galactosidase</fullName>
    </submittedName>
</protein>
<dbReference type="Pfam" id="PF01301">
    <property type="entry name" value="Glyco_hydro_35"/>
    <property type="match status" value="1"/>
</dbReference>
<name>A0ABT7A5N3_9ACTN</name>
<dbReference type="InterPro" id="IPR001944">
    <property type="entry name" value="Glycoside_Hdrlase_35"/>
</dbReference>
<dbReference type="PRINTS" id="PR00742">
    <property type="entry name" value="GLHYDRLASE35"/>
</dbReference>
<reference evidence="9 10" key="1">
    <citation type="submission" date="2023-05" db="EMBL/GenBank/DDBJ databases">
        <title>Streptantibioticus silvisoli sp. nov., acidotolerant actinomycetes 1 from pine litter.</title>
        <authorList>
            <person name="Swiecimska M."/>
            <person name="Golinska P."/>
            <person name="Sangal V."/>
            <person name="Wachnowicz B."/>
            <person name="Goodfellow M."/>
        </authorList>
    </citation>
    <scope>NUCLEOTIDE SEQUENCE [LARGE SCALE GENOMIC DNA]</scope>
    <source>
        <strain evidence="9 10">DSM 42109</strain>
    </source>
</reference>
<feature type="domain" description="Glycoside hydrolase 35 catalytic" evidence="6">
    <location>
        <begin position="7"/>
        <end position="329"/>
    </location>
</feature>
<dbReference type="Gene3D" id="2.60.120.260">
    <property type="entry name" value="Galactose-binding domain-like"/>
    <property type="match status" value="2"/>
</dbReference>
<dbReference type="PANTHER" id="PTHR23421">
    <property type="entry name" value="BETA-GALACTOSIDASE RELATED"/>
    <property type="match status" value="1"/>
</dbReference>
<dbReference type="InterPro" id="IPR026283">
    <property type="entry name" value="B-gal_1-like"/>
</dbReference>
<dbReference type="SUPFAM" id="SSF51445">
    <property type="entry name" value="(Trans)glycosidases"/>
    <property type="match status" value="1"/>
</dbReference>
<keyword evidence="10" id="KW-1185">Reference proteome</keyword>
<dbReference type="InterPro" id="IPR031330">
    <property type="entry name" value="Gly_Hdrlase_35_cat"/>
</dbReference>
<dbReference type="InterPro" id="IPR048912">
    <property type="entry name" value="BetaGal1-like_ABD1"/>
</dbReference>
<evidence type="ECO:0000256" key="3">
    <source>
        <dbReference type="ARBA" id="ARBA00023295"/>
    </source>
</evidence>
<dbReference type="EMBL" id="JANCPR020000039">
    <property type="protein sequence ID" value="MDJ1136329.1"/>
    <property type="molecule type" value="Genomic_DNA"/>
</dbReference>
<dbReference type="SUPFAM" id="SSF49785">
    <property type="entry name" value="Galactose-binding domain-like"/>
    <property type="match status" value="1"/>
</dbReference>
<dbReference type="PIRSF" id="PIRSF006336">
    <property type="entry name" value="B-gal"/>
    <property type="match status" value="1"/>
</dbReference>
<feature type="compositionally biased region" description="Basic and acidic residues" evidence="5">
    <location>
        <begin position="348"/>
        <end position="359"/>
    </location>
</feature>
<dbReference type="InterPro" id="IPR048913">
    <property type="entry name" value="BetaGal_gal-bd"/>
</dbReference>
<dbReference type="Gene3D" id="3.20.20.80">
    <property type="entry name" value="Glycosidases"/>
    <property type="match status" value="1"/>
</dbReference>
<feature type="region of interest" description="Disordered" evidence="5">
    <location>
        <begin position="591"/>
        <end position="610"/>
    </location>
</feature>
<dbReference type="RefSeq" id="WP_274038707.1">
    <property type="nucleotide sequence ID" value="NZ_JANCPR020000039.1"/>
</dbReference>
<organism evidence="9 10">
    <name type="scientific">Streptomyces iconiensis</name>
    <dbReference type="NCBI Taxonomy" id="1384038"/>
    <lineage>
        <taxon>Bacteria</taxon>
        <taxon>Bacillati</taxon>
        <taxon>Actinomycetota</taxon>
        <taxon>Actinomycetes</taxon>
        <taxon>Kitasatosporales</taxon>
        <taxon>Streptomycetaceae</taxon>
        <taxon>Streptomyces</taxon>
    </lineage>
</organism>
<comment type="caution">
    <text evidence="9">The sequence shown here is derived from an EMBL/GenBank/DDBJ whole genome shotgun (WGS) entry which is preliminary data.</text>
</comment>
<dbReference type="Pfam" id="PF21467">
    <property type="entry name" value="BetaGal_gal-bd"/>
    <property type="match status" value="1"/>
</dbReference>
<dbReference type="InterPro" id="IPR008979">
    <property type="entry name" value="Galactose-bd-like_sf"/>
</dbReference>
<sequence>MPTPTTRTLSGGMHYFRTLPAQWPDRLTKLRSMGLDTVETYVPWNLHEPTPGEFDFTGRADLERFLRDAAAADLKVIVRPGPYICAEWDNGGLPSWLPGPLRCHDPRFLNPVDRFFDELIPLIARHQVTRGGNVSMVQVENEYGSYGNDQPYLRHLADGLRDRGIEVPLFTSDGTSDLMLTAGTLPGVRATANFGRRAAEQFAALARHRPGEGEGIGEGKGKGEGEGAEPFCMEFWNGWFDHYGDQHTTRDAADAAATLAEILDLGGSVNLYMACGGTNFGFTAGANAGGDHADGAYEPTVTSYDYDAPISESGALTPKYWAYREVLARYTQLPPAPTAAAAPAQETQLREPQHPETRLREPRLREPRIELNDRLALLDCLDVLSRGTVHSAVPPTFEDLGQAHGLAVHRTRVPGPRSEAEPLRVKGLHDRAHVLVDGEPVDVLERDGRTATPLSVPSGGAGLTLVVESMGRVNYGPLVGERKGIVDGVLHERQYLFGWETDPVPLTSEDIGSLPWGRETSAAGPSFHRGTLYADEPRDAFVALPGWTKGYVWVNGFNLGRYWSRGPQVTLYLPWPLLRTGPNEIVVLELDQSPEDPAVETRTEPQLSTN</sequence>
<evidence type="ECO:0000259" key="6">
    <source>
        <dbReference type="Pfam" id="PF01301"/>
    </source>
</evidence>
<dbReference type="InterPro" id="IPR017853">
    <property type="entry name" value="GH"/>
</dbReference>
<gene>
    <name evidence="9" type="ORF">NMN56_031150</name>
</gene>
<evidence type="ECO:0000313" key="9">
    <source>
        <dbReference type="EMBL" id="MDJ1136329.1"/>
    </source>
</evidence>
<accession>A0ABT7A5N3</accession>
<feature type="domain" description="Beta-galactosidase 1-like first all-beta" evidence="7">
    <location>
        <begin position="394"/>
        <end position="503"/>
    </location>
</feature>
<dbReference type="Proteomes" id="UP001214441">
    <property type="component" value="Unassembled WGS sequence"/>
</dbReference>